<dbReference type="PANTHER" id="PTHR21143:SF104">
    <property type="entry name" value="GUSTATORY RECEPTOR 8A-RELATED"/>
    <property type="match status" value="1"/>
</dbReference>
<comment type="subcellular location">
    <subcellularLocation>
        <location evidence="1 8">Cell membrane</location>
        <topology evidence="1 8">Multi-pass membrane protein</topology>
    </subcellularLocation>
</comment>
<keyword evidence="4 8" id="KW-1133">Transmembrane helix</keyword>
<keyword evidence="5 8" id="KW-0472">Membrane</keyword>
<dbReference type="GO" id="GO:0007635">
    <property type="term" value="P:chemosensory behavior"/>
    <property type="evidence" value="ECO:0000318"/>
    <property type="project" value="GO_Central"/>
</dbReference>
<proteinExistence type="inferred from homology"/>
<dbReference type="EMBL" id="KQ971348">
    <property type="protein sequence ID" value="EFA05782.1"/>
    <property type="molecule type" value="Genomic_DNA"/>
</dbReference>
<feature type="transmembrane region" description="Helical" evidence="8">
    <location>
        <begin position="145"/>
        <end position="168"/>
    </location>
</feature>
<dbReference type="PANTHER" id="PTHR21143">
    <property type="entry name" value="INVERTEBRATE GUSTATORY RECEPTOR"/>
    <property type="match status" value="1"/>
</dbReference>
<evidence type="ECO:0000313" key="9">
    <source>
        <dbReference type="EMBL" id="EFA05782.1"/>
    </source>
</evidence>
<dbReference type="Pfam" id="PF08395">
    <property type="entry name" value="7tm_7"/>
    <property type="match status" value="1"/>
</dbReference>
<evidence type="ECO:0000256" key="7">
    <source>
        <dbReference type="ARBA" id="ARBA00023224"/>
    </source>
</evidence>
<dbReference type="GO" id="GO:0030424">
    <property type="term" value="C:axon"/>
    <property type="evidence" value="ECO:0000318"/>
    <property type="project" value="GO_Central"/>
</dbReference>
<dbReference type="GO" id="GO:0043025">
    <property type="term" value="C:neuronal cell body"/>
    <property type="evidence" value="ECO:0000318"/>
    <property type="project" value="GO_Central"/>
</dbReference>
<accession>D2A6G7</accession>
<dbReference type="GO" id="GO:0050909">
    <property type="term" value="P:sensory perception of taste"/>
    <property type="evidence" value="ECO:0007669"/>
    <property type="project" value="InterPro"/>
</dbReference>
<dbReference type="AlphaFoldDB" id="D2A6G7"/>
<evidence type="ECO:0000256" key="8">
    <source>
        <dbReference type="RuleBase" id="RU363108"/>
    </source>
</evidence>
<evidence type="ECO:0000256" key="4">
    <source>
        <dbReference type="ARBA" id="ARBA00022989"/>
    </source>
</evidence>
<feature type="transmembrane region" description="Helical" evidence="8">
    <location>
        <begin position="34"/>
        <end position="51"/>
    </location>
</feature>
<keyword evidence="6 8" id="KW-0675">Receptor</keyword>
<sequence>MNLKTIETIFQIGKFILFTPSSHTERKPSRKKRLYGFVLIIFYTVGLSSYIPDRIRAFKTRTLMHNVILVIIDLNMYFSLVWLPIMVTQTTQSWYHLVRDLTKVCHTQTNSKYSFFVFVLIPVLCSFVIEIKVIKELGFQFPPHFYHSIVINCFHFRVYAAVAVLQMLQQGYQLQKNNIHRNILTCVDSYQISKRFVLVAYNLFILKKCVSNFNQIFGWSIMFSHIDQILRLLAYLDDLVRKPDSMKTQDLFKLSVEMVILFTIIILFWEIFISSMRLFLFCDHILKEFYQILKALARVKHIVKGRNRQKYSLKGIKRCQPTFFAGKFYAIDKSLIPCILNIVITFFIVIIQFEIK</sequence>
<comment type="function">
    <text evidence="8">Gustatory receptor which mediates acceptance or avoidance behavior, depending on its substrates.</text>
</comment>
<evidence type="ECO:0000313" key="10">
    <source>
        <dbReference type="Proteomes" id="UP000007266"/>
    </source>
</evidence>
<evidence type="ECO:0000256" key="3">
    <source>
        <dbReference type="ARBA" id="ARBA00022692"/>
    </source>
</evidence>
<dbReference type="HOGENOM" id="CLU_060014_0_0_1"/>
<name>D2A6G7_TRICA</name>
<comment type="caution">
    <text evidence="8">Lacks conserved residue(s) required for the propagation of feature annotation.</text>
</comment>
<dbReference type="GO" id="GO:0008049">
    <property type="term" value="P:male courtship behavior"/>
    <property type="evidence" value="ECO:0000318"/>
    <property type="project" value="GO_Central"/>
</dbReference>
<evidence type="ECO:0000256" key="2">
    <source>
        <dbReference type="ARBA" id="ARBA00022475"/>
    </source>
</evidence>
<evidence type="ECO:0000256" key="1">
    <source>
        <dbReference type="ARBA" id="ARBA00004651"/>
    </source>
</evidence>
<evidence type="ECO:0000256" key="5">
    <source>
        <dbReference type="ARBA" id="ARBA00023136"/>
    </source>
</evidence>
<dbReference type="Proteomes" id="UP000007266">
    <property type="component" value="Linkage group 6"/>
</dbReference>
<evidence type="ECO:0000256" key="6">
    <source>
        <dbReference type="ARBA" id="ARBA00023170"/>
    </source>
</evidence>
<organism evidence="9 10">
    <name type="scientific">Tribolium castaneum</name>
    <name type="common">Red flour beetle</name>
    <dbReference type="NCBI Taxonomy" id="7070"/>
    <lineage>
        <taxon>Eukaryota</taxon>
        <taxon>Metazoa</taxon>
        <taxon>Ecdysozoa</taxon>
        <taxon>Arthropoda</taxon>
        <taxon>Hexapoda</taxon>
        <taxon>Insecta</taxon>
        <taxon>Pterygota</taxon>
        <taxon>Neoptera</taxon>
        <taxon>Endopterygota</taxon>
        <taxon>Coleoptera</taxon>
        <taxon>Polyphaga</taxon>
        <taxon>Cucujiformia</taxon>
        <taxon>Tenebrionidae</taxon>
        <taxon>Tenebrionidae incertae sedis</taxon>
        <taxon>Tribolium</taxon>
    </lineage>
</organism>
<reference evidence="9 10" key="1">
    <citation type="journal article" date="2008" name="Nature">
        <title>The genome of the model beetle and pest Tribolium castaneum.</title>
        <authorList>
            <consortium name="Tribolium Genome Sequencing Consortium"/>
            <person name="Richards S."/>
            <person name="Gibbs R.A."/>
            <person name="Weinstock G.M."/>
            <person name="Brown S.J."/>
            <person name="Denell R."/>
            <person name="Beeman R.W."/>
            <person name="Gibbs R."/>
            <person name="Beeman R.W."/>
            <person name="Brown S.J."/>
            <person name="Bucher G."/>
            <person name="Friedrich M."/>
            <person name="Grimmelikhuijzen C.J."/>
            <person name="Klingler M."/>
            <person name="Lorenzen M."/>
            <person name="Richards S."/>
            <person name="Roth S."/>
            <person name="Schroder R."/>
            <person name="Tautz D."/>
            <person name="Zdobnov E.M."/>
            <person name="Muzny D."/>
            <person name="Gibbs R.A."/>
            <person name="Weinstock G.M."/>
            <person name="Attaway T."/>
            <person name="Bell S."/>
            <person name="Buhay C.J."/>
            <person name="Chandrabose M.N."/>
            <person name="Chavez D."/>
            <person name="Clerk-Blankenburg K.P."/>
            <person name="Cree A."/>
            <person name="Dao M."/>
            <person name="Davis C."/>
            <person name="Chacko J."/>
            <person name="Dinh H."/>
            <person name="Dugan-Rocha S."/>
            <person name="Fowler G."/>
            <person name="Garner T.T."/>
            <person name="Garnes J."/>
            <person name="Gnirke A."/>
            <person name="Hawes A."/>
            <person name="Hernandez J."/>
            <person name="Hines S."/>
            <person name="Holder M."/>
            <person name="Hume J."/>
            <person name="Jhangiani S.N."/>
            <person name="Joshi V."/>
            <person name="Khan Z.M."/>
            <person name="Jackson L."/>
            <person name="Kovar C."/>
            <person name="Kowis A."/>
            <person name="Lee S."/>
            <person name="Lewis L.R."/>
            <person name="Margolis J."/>
            <person name="Morgan M."/>
            <person name="Nazareth L.V."/>
            <person name="Nguyen N."/>
            <person name="Okwuonu G."/>
            <person name="Parker D."/>
            <person name="Richards S."/>
            <person name="Ruiz S.J."/>
            <person name="Santibanez J."/>
            <person name="Savard J."/>
            <person name="Scherer S.E."/>
            <person name="Schneider B."/>
            <person name="Sodergren E."/>
            <person name="Tautz D."/>
            <person name="Vattahil S."/>
            <person name="Villasana D."/>
            <person name="White C.S."/>
            <person name="Wright R."/>
            <person name="Park Y."/>
            <person name="Beeman R.W."/>
            <person name="Lord J."/>
            <person name="Oppert B."/>
            <person name="Lorenzen M."/>
            <person name="Brown S."/>
            <person name="Wang L."/>
            <person name="Savard J."/>
            <person name="Tautz D."/>
            <person name="Richards S."/>
            <person name="Weinstock G."/>
            <person name="Gibbs R.A."/>
            <person name="Liu Y."/>
            <person name="Worley K."/>
            <person name="Weinstock G."/>
            <person name="Elsik C.G."/>
            <person name="Reese J.T."/>
            <person name="Elhaik E."/>
            <person name="Landan G."/>
            <person name="Graur D."/>
            <person name="Arensburger P."/>
            <person name="Atkinson P."/>
            <person name="Beeman R.W."/>
            <person name="Beidler J."/>
            <person name="Brown S.J."/>
            <person name="Demuth J.P."/>
            <person name="Drury D.W."/>
            <person name="Du Y.Z."/>
            <person name="Fujiwara H."/>
            <person name="Lorenzen M."/>
            <person name="Maselli V."/>
            <person name="Osanai M."/>
            <person name="Park Y."/>
            <person name="Robertson H.M."/>
            <person name="Tu Z."/>
            <person name="Wang J.J."/>
            <person name="Wang S."/>
            <person name="Richards S."/>
            <person name="Song H."/>
            <person name="Zhang L."/>
            <person name="Sodergren E."/>
            <person name="Werner D."/>
            <person name="Stanke M."/>
            <person name="Morgenstern B."/>
            <person name="Solovyev V."/>
            <person name="Kosarev P."/>
            <person name="Brown G."/>
            <person name="Chen H.C."/>
            <person name="Ermolaeva O."/>
            <person name="Hlavina W."/>
            <person name="Kapustin Y."/>
            <person name="Kiryutin B."/>
            <person name="Kitts P."/>
            <person name="Maglott D."/>
            <person name="Pruitt K."/>
            <person name="Sapojnikov V."/>
            <person name="Souvorov A."/>
            <person name="Mackey A.J."/>
            <person name="Waterhouse R.M."/>
            <person name="Wyder S."/>
            <person name="Zdobnov E.M."/>
            <person name="Zdobnov E.M."/>
            <person name="Wyder S."/>
            <person name="Kriventseva E.V."/>
            <person name="Kadowaki T."/>
            <person name="Bork P."/>
            <person name="Aranda M."/>
            <person name="Bao R."/>
            <person name="Beermann A."/>
            <person name="Berns N."/>
            <person name="Bolognesi R."/>
            <person name="Bonneton F."/>
            <person name="Bopp D."/>
            <person name="Brown S.J."/>
            <person name="Bucher G."/>
            <person name="Butts T."/>
            <person name="Chaumot A."/>
            <person name="Denell R.E."/>
            <person name="Ferrier D.E."/>
            <person name="Friedrich M."/>
            <person name="Gordon C.M."/>
            <person name="Jindra M."/>
            <person name="Klingler M."/>
            <person name="Lan Q."/>
            <person name="Lattorff H.M."/>
            <person name="Laudet V."/>
            <person name="von Levetsow C."/>
            <person name="Liu Z."/>
            <person name="Lutz R."/>
            <person name="Lynch J.A."/>
            <person name="da Fonseca R.N."/>
            <person name="Posnien N."/>
            <person name="Reuter R."/>
            <person name="Roth S."/>
            <person name="Savard J."/>
            <person name="Schinko J.B."/>
            <person name="Schmitt C."/>
            <person name="Schoppmeier M."/>
            <person name="Schroder R."/>
            <person name="Shippy T.D."/>
            <person name="Simonnet F."/>
            <person name="Marques-Souza H."/>
            <person name="Tautz D."/>
            <person name="Tomoyasu Y."/>
            <person name="Trauner J."/>
            <person name="Van der Zee M."/>
            <person name="Vervoort M."/>
            <person name="Wittkopp N."/>
            <person name="Wimmer E.A."/>
            <person name="Yang X."/>
            <person name="Jones A.K."/>
            <person name="Sattelle D.B."/>
            <person name="Ebert P.R."/>
            <person name="Nelson D."/>
            <person name="Scott J.G."/>
            <person name="Beeman R.W."/>
            <person name="Muthukrishnan S."/>
            <person name="Kramer K.J."/>
            <person name="Arakane Y."/>
            <person name="Beeman R.W."/>
            <person name="Zhu Q."/>
            <person name="Hogenkamp D."/>
            <person name="Dixit R."/>
            <person name="Oppert B."/>
            <person name="Jiang H."/>
            <person name="Zou Z."/>
            <person name="Marshall J."/>
            <person name="Elpidina E."/>
            <person name="Vinokurov K."/>
            <person name="Oppert C."/>
            <person name="Zou Z."/>
            <person name="Evans J."/>
            <person name="Lu Z."/>
            <person name="Zhao P."/>
            <person name="Sumathipala N."/>
            <person name="Altincicek B."/>
            <person name="Vilcinskas A."/>
            <person name="Williams M."/>
            <person name="Hultmark D."/>
            <person name="Hetru C."/>
            <person name="Jiang H."/>
            <person name="Grimmelikhuijzen C.J."/>
            <person name="Hauser F."/>
            <person name="Cazzamali G."/>
            <person name="Williamson M."/>
            <person name="Park Y."/>
            <person name="Li B."/>
            <person name="Tanaka Y."/>
            <person name="Predel R."/>
            <person name="Neupert S."/>
            <person name="Schachtner J."/>
            <person name="Verleyen P."/>
            <person name="Raible F."/>
            <person name="Bork P."/>
            <person name="Friedrich M."/>
            <person name="Walden K.K."/>
            <person name="Robertson H.M."/>
            <person name="Angeli S."/>
            <person name="Foret S."/>
            <person name="Bucher G."/>
            <person name="Schuetz S."/>
            <person name="Maleszka R."/>
            <person name="Wimmer E.A."/>
            <person name="Beeman R.W."/>
            <person name="Lorenzen M."/>
            <person name="Tomoyasu Y."/>
            <person name="Miller S.C."/>
            <person name="Grossmann D."/>
            <person name="Bucher G."/>
        </authorList>
    </citation>
    <scope>NUCLEOTIDE SEQUENCE [LARGE SCALE GENOMIC DNA]</scope>
    <source>
        <strain evidence="9 10">Georgia GA2</strain>
    </source>
</reference>
<protein>
    <recommendedName>
        <fullName evidence="8">Gustatory receptor</fullName>
    </recommendedName>
</protein>
<keyword evidence="7 8" id="KW-0807">Transducer</keyword>
<dbReference type="GO" id="GO:0007165">
    <property type="term" value="P:signal transduction"/>
    <property type="evidence" value="ECO:0007669"/>
    <property type="project" value="UniProtKB-KW"/>
</dbReference>
<keyword evidence="3 8" id="KW-0812">Transmembrane</keyword>
<feature type="transmembrane region" description="Helical" evidence="8">
    <location>
        <begin position="113"/>
        <end position="133"/>
    </location>
</feature>
<feature type="transmembrane region" description="Helical" evidence="8">
    <location>
        <begin position="251"/>
        <end position="272"/>
    </location>
</feature>
<feature type="transmembrane region" description="Helical" evidence="8">
    <location>
        <begin position="63"/>
        <end position="83"/>
    </location>
</feature>
<keyword evidence="10" id="KW-1185">Reference proteome</keyword>
<dbReference type="GO" id="GO:0005886">
    <property type="term" value="C:plasma membrane"/>
    <property type="evidence" value="ECO:0007669"/>
    <property type="project" value="UniProtKB-SubCell"/>
</dbReference>
<dbReference type="GO" id="GO:0030425">
    <property type="term" value="C:dendrite"/>
    <property type="evidence" value="ECO:0000318"/>
    <property type="project" value="GO_Central"/>
</dbReference>
<gene>
    <name evidence="9" type="primary">TcGr74</name>
    <name evidence="9" type="ORF">TcasGA2_TC030170</name>
</gene>
<feature type="transmembrane region" description="Helical" evidence="8">
    <location>
        <begin position="334"/>
        <end position="353"/>
    </location>
</feature>
<dbReference type="InParanoid" id="D2A6G7"/>
<dbReference type="PhylomeDB" id="D2A6G7"/>
<dbReference type="InterPro" id="IPR013604">
    <property type="entry name" value="7TM_chemorcpt"/>
</dbReference>
<comment type="similarity">
    <text evidence="8">Belongs to the insect chemoreceptor superfamily. Gustatory receptor (GR) family.</text>
</comment>
<reference evidence="9 10" key="2">
    <citation type="journal article" date="2010" name="Nucleic Acids Res.">
        <title>BeetleBase in 2010: revisions to provide comprehensive genomic information for Tribolium castaneum.</title>
        <authorList>
            <person name="Kim H.S."/>
            <person name="Murphy T."/>
            <person name="Xia J."/>
            <person name="Caragea D."/>
            <person name="Park Y."/>
            <person name="Beeman R.W."/>
            <person name="Lorenzen M.D."/>
            <person name="Butcher S."/>
            <person name="Manak J.R."/>
            <person name="Brown S.J."/>
        </authorList>
    </citation>
    <scope>GENOME REANNOTATION</scope>
    <source>
        <strain evidence="9 10">Georgia GA2</strain>
    </source>
</reference>
<keyword evidence="2 8" id="KW-1003">Cell membrane</keyword>